<accession>A0ABZ1YSI1</accession>
<dbReference type="InterPro" id="IPR024516">
    <property type="entry name" value="Mce_C"/>
</dbReference>
<name>A0ABZ1YSI1_9NOCA</name>
<dbReference type="InterPro" id="IPR052336">
    <property type="entry name" value="MlaD_Phospholipid_Transporter"/>
</dbReference>
<dbReference type="Pfam" id="PF11887">
    <property type="entry name" value="Mce4_CUP1"/>
    <property type="match status" value="1"/>
</dbReference>
<reference evidence="4" key="1">
    <citation type="submission" date="2022-10" db="EMBL/GenBank/DDBJ databases">
        <title>The complete genomes of actinobacterial strains from the NBC collection.</title>
        <authorList>
            <person name="Joergensen T.S."/>
            <person name="Alvarez Arevalo M."/>
            <person name="Sterndorff E.B."/>
            <person name="Faurdal D."/>
            <person name="Vuksanovic O."/>
            <person name="Mourched A.-S."/>
            <person name="Charusanti P."/>
            <person name="Shaw S."/>
            <person name="Blin K."/>
            <person name="Weber T."/>
        </authorList>
    </citation>
    <scope>NUCLEOTIDE SEQUENCE</scope>
    <source>
        <strain evidence="4">NBC_01482</strain>
    </source>
</reference>
<dbReference type="EMBL" id="CP109441">
    <property type="protein sequence ID" value="WUV46227.1"/>
    <property type="molecule type" value="Genomic_DNA"/>
</dbReference>
<keyword evidence="1" id="KW-0812">Transmembrane</keyword>
<protein>
    <submittedName>
        <fullName evidence="4">MCE family protein</fullName>
    </submittedName>
</protein>
<feature type="domain" description="Mammalian cell entry C-terminal" evidence="3">
    <location>
        <begin position="130"/>
        <end position="353"/>
    </location>
</feature>
<evidence type="ECO:0000259" key="2">
    <source>
        <dbReference type="Pfam" id="PF02470"/>
    </source>
</evidence>
<evidence type="ECO:0000259" key="3">
    <source>
        <dbReference type="Pfam" id="PF11887"/>
    </source>
</evidence>
<dbReference type="Proteomes" id="UP001432062">
    <property type="component" value="Chromosome"/>
</dbReference>
<dbReference type="InterPro" id="IPR003399">
    <property type="entry name" value="Mce/MlaD"/>
</dbReference>
<organism evidence="4 5">
    <name type="scientific">Nocardia vinacea</name>
    <dbReference type="NCBI Taxonomy" id="96468"/>
    <lineage>
        <taxon>Bacteria</taxon>
        <taxon>Bacillati</taxon>
        <taxon>Actinomycetota</taxon>
        <taxon>Actinomycetes</taxon>
        <taxon>Mycobacteriales</taxon>
        <taxon>Nocardiaceae</taxon>
        <taxon>Nocardia</taxon>
    </lineage>
</organism>
<evidence type="ECO:0000313" key="4">
    <source>
        <dbReference type="EMBL" id="WUV46227.1"/>
    </source>
</evidence>
<keyword evidence="1" id="KW-1133">Transmembrane helix</keyword>
<feature type="domain" description="Mce/MlaD" evidence="2">
    <location>
        <begin position="46"/>
        <end position="124"/>
    </location>
</feature>
<feature type="transmembrane region" description="Helical" evidence="1">
    <location>
        <begin position="17"/>
        <end position="37"/>
    </location>
</feature>
<keyword evidence="1" id="KW-0472">Membrane</keyword>
<dbReference type="PANTHER" id="PTHR33371:SF19">
    <property type="entry name" value="MCE-FAMILY PROTEIN MCE4A"/>
    <property type="match status" value="1"/>
</dbReference>
<evidence type="ECO:0000313" key="5">
    <source>
        <dbReference type="Proteomes" id="UP001432062"/>
    </source>
</evidence>
<dbReference type="Pfam" id="PF02470">
    <property type="entry name" value="MlaD"/>
    <property type="match status" value="1"/>
</dbReference>
<evidence type="ECO:0000256" key="1">
    <source>
        <dbReference type="SAM" id="Phobius"/>
    </source>
</evidence>
<keyword evidence="5" id="KW-1185">Reference proteome</keyword>
<gene>
    <name evidence="4" type="ORF">OG563_45425</name>
</gene>
<proteinExistence type="predicted"/>
<dbReference type="PANTHER" id="PTHR33371">
    <property type="entry name" value="INTERMEMBRANE PHOSPHOLIPID TRANSPORT SYSTEM BINDING PROTEIN MLAD-RELATED"/>
    <property type="match status" value="1"/>
</dbReference>
<dbReference type="RefSeq" id="WP_329409812.1">
    <property type="nucleotide sequence ID" value="NZ_CP109441.1"/>
</dbReference>
<sequence>MSIAFESDGKVLPDWQLLLRGIALLLVVATAAVLMIARSQGVFRQTVRVTAVLVNVGDGLPVKSDVKYQGILVGQVDSVTPSSDGGPNYVQIELKPEYVRGIPATVTARVVPSNVFAVPSVQLVYQGGGAPLAAGAHIPEDQSLDTVRLQTSLTALSRIVAAAGRSESDPALGLLAVVERATSGRGAEAIRAGAELTRIAEAFNAAMAPDGTASTLGALSDALAGLRNSAPDLMSAVHNAVGPMRAVAEHRDQLATLLTGGLSTSETIGTALENNTATITDMTAKLSPVVGTIAVGSRNFVQMTTSQTRLARTFLGLWDTADQNVTAKVIVELTPHRQYTRADCPRYGDLEGPSCRTAPVGGPTIIGPNAAAAPANYSSPIGGNVGPIGSSQEQQQIASILGGGPNTAADILFGPLLRGNDVKLTPAPDAPTGEPR</sequence>